<dbReference type="EMBL" id="CAFBND010000185">
    <property type="protein sequence ID" value="CAB4962803.1"/>
    <property type="molecule type" value="Genomic_DNA"/>
</dbReference>
<reference evidence="3" key="1">
    <citation type="submission" date="2020-05" db="EMBL/GenBank/DDBJ databases">
        <authorList>
            <person name="Chiriac C."/>
            <person name="Salcher M."/>
            <person name="Ghai R."/>
            <person name="Kavagutti S V."/>
        </authorList>
    </citation>
    <scope>NUCLEOTIDE SEQUENCE</scope>
</reference>
<proteinExistence type="predicted"/>
<keyword evidence="2" id="KW-1133">Transmembrane helix</keyword>
<evidence type="ECO:0000313" key="3">
    <source>
        <dbReference type="EMBL" id="CAB4962803.1"/>
    </source>
</evidence>
<gene>
    <name evidence="3" type="ORF">UFOPK3752_02404</name>
</gene>
<sequence length="150" mass="15023">MSLTDTGVSHEQTASRASRRTRRMVIVGALAIVLVAGLVLVGAKTNGARSGALVAGSLTCKISGTGNTKKASVQWNDNEDRTTGTTAGNYTVTPTGSSSPKTVSGLGADALYTSTFTGSLAKVGTVVTVAFALSTPGRGTSTVPPTVTCS</sequence>
<protein>
    <submittedName>
        <fullName evidence="3">Unannotated protein</fullName>
    </submittedName>
</protein>
<organism evidence="3">
    <name type="scientific">freshwater metagenome</name>
    <dbReference type="NCBI Taxonomy" id="449393"/>
    <lineage>
        <taxon>unclassified sequences</taxon>
        <taxon>metagenomes</taxon>
        <taxon>ecological metagenomes</taxon>
    </lineage>
</organism>
<feature type="transmembrane region" description="Helical" evidence="2">
    <location>
        <begin position="24"/>
        <end position="43"/>
    </location>
</feature>
<feature type="region of interest" description="Disordered" evidence="1">
    <location>
        <begin position="78"/>
        <end position="99"/>
    </location>
</feature>
<feature type="compositionally biased region" description="Low complexity" evidence="1">
    <location>
        <begin position="83"/>
        <end position="96"/>
    </location>
</feature>
<evidence type="ECO:0000256" key="2">
    <source>
        <dbReference type="SAM" id="Phobius"/>
    </source>
</evidence>
<name>A0A6J7L7B8_9ZZZZ</name>
<accession>A0A6J7L7B8</accession>
<keyword evidence="2" id="KW-0812">Transmembrane</keyword>
<evidence type="ECO:0000256" key="1">
    <source>
        <dbReference type="SAM" id="MobiDB-lite"/>
    </source>
</evidence>
<keyword evidence="2" id="KW-0472">Membrane</keyword>
<dbReference type="AlphaFoldDB" id="A0A6J7L7B8"/>